<dbReference type="InterPro" id="IPR003150">
    <property type="entry name" value="DNA-bd_RFX"/>
</dbReference>
<feature type="domain" description="RFX-type winged-helix" evidence="2">
    <location>
        <begin position="29"/>
        <end position="105"/>
    </location>
</feature>
<reference evidence="3 4" key="1">
    <citation type="journal article" date="2013" name="Genome Biol.">
        <title>Genome of Acanthamoeba castellanii highlights extensive lateral gene transfer and early evolution of tyrosine kinase signaling.</title>
        <authorList>
            <person name="Clarke M."/>
            <person name="Lohan A.J."/>
            <person name="Liu B."/>
            <person name="Lagkouvardos I."/>
            <person name="Roy S."/>
            <person name="Zafar N."/>
            <person name="Bertelli C."/>
            <person name="Schilde C."/>
            <person name="Kianianmomeni A."/>
            <person name="Burglin T.R."/>
            <person name="Frech C."/>
            <person name="Turcotte B."/>
            <person name="Kopec K.O."/>
            <person name="Synnott J.M."/>
            <person name="Choo C."/>
            <person name="Paponov I."/>
            <person name="Finkler A."/>
            <person name="Soon Heng Tan C."/>
            <person name="Hutchins A.P."/>
            <person name="Weinmeier T."/>
            <person name="Rattei T."/>
            <person name="Chu J.S."/>
            <person name="Gimenez G."/>
            <person name="Irimia M."/>
            <person name="Rigden D.J."/>
            <person name="Fitzpatrick D.A."/>
            <person name="Lorenzo-Morales J."/>
            <person name="Bateman A."/>
            <person name="Chiu C.H."/>
            <person name="Tang P."/>
            <person name="Hegemann P."/>
            <person name="Fromm H."/>
            <person name="Raoult D."/>
            <person name="Greub G."/>
            <person name="Miranda-Saavedra D."/>
            <person name="Chen N."/>
            <person name="Nash P."/>
            <person name="Ginger M.L."/>
            <person name="Horn M."/>
            <person name="Schaap P."/>
            <person name="Caler L."/>
            <person name="Loftus B."/>
        </authorList>
    </citation>
    <scope>NUCLEOTIDE SEQUENCE [LARGE SCALE GENOMIC DNA]</scope>
    <source>
        <strain evidence="3 4">Neff</strain>
    </source>
</reference>
<dbReference type="InterPro" id="IPR036390">
    <property type="entry name" value="WH_DNA-bd_sf"/>
</dbReference>
<dbReference type="GO" id="GO:0000978">
    <property type="term" value="F:RNA polymerase II cis-regulatory region sequence-specific DNA binding"/>
    <property type="evidence" value="ECO:0007669"/>
    <property type="project" value="TreeGrafter"/>
</dbReference>
<keyword evidence="1" id="KW-0238">DNA-binding</keyword>
<dbReference type="Gene3D" id="1.10.10.10">
    <property type="entry name" value="Winged helix-like DNA-binding domain superfamily/Winged helix DNA-binding domain"/>
    <property type="match status" value="1"/>
</dbReference>
<dbReference type="VEuPathDB" id="AmoebaDB:ACA1_287600"/>
<organism evidence="3 4">
    <name type="scientific">Acanthamoeba castellanii (strain ATCC 30010 / Neff)</name>
    <dbReference type="NCBI Taxonomy" id="1257118"/>
    <lineage>
        <taxon>Eukaryota</taxon>
        <taxon>Amoebozoa</taxon>
        <taxon>Discosea</taxon>
        <taxon>Longamoebia</taxon>
        <taxon>Centramoebida</taxon>
        <taxon>Acanthamoebidae</taxon>
        <taxon>Acanthamoeba</taxon>
    </lineage>
</organism>
<dbReference type="PANTHER" id="PTHR12619:SF5">
    <property type="entry name" value="TRANSCRIPTION FACTOR RFX4"/>
    <property type="match status" value="1"/>
</dbReference>
<dbReference type="PANTHER" id="PTHR12619">
    <property type="entry name" value="RFX TRANSCRIPTION FACTOR FAMILY"/>
    <property type="match status" value="1"/>
</dbReference>
<keyword evidence="4" id="KW-1185">Reference proteome</keyword>
<dbReference type="AlphaFoldDB" id="L8HL10"/>
<gene>
    <name evidence="3" type="ORF">ACA1_287600</name>
</gene>
<evidence type="ECO:0000313" key="4">
    <source>
        <dbReference type="Proteomes" id="UP000011083"/>
    </source>
</evidence>
<dbReference type="Proteomes" id="UP000011083">
    <property type="component" value="Unassembled WGS sequence"/>
</dbReference>
<dbReference type="SUPFAM" id="SSF46785">
    <property type="entry name" value="Winged helix' DNA-binding domain"/>
    <property type="match status" value="1"/>
</dbReference>
<dbReference type="InterPro" id="IPR036388">
    <property type="entry name" value="WH-like_DNA-bd_sf"/>
</dbReference>
<evidence type="ECO:0000313" key="3">
    <source>
        <dbReference type="EMBL" id="ELR25061.1"/>
    </source>
</evidence>
<protein>
    <submittedName>
        <fullName evidence="3">RFX DNAbinding domain containing protein</fullName>
    </submittedName>
</protein>
<dbReference type="EMBL" id="KB007805">
    <property type="protein sequence ID" value="ELR25061.1"/>
    <property type="molecule type" value="Genomic_DNA"/>
</dbReference>
<sequence length="372" mass="40317">MRICVADGEREQHKQLMDNLERRLHANHIVFWLRENYMVGTSGSLSKRSVYNHYLNVTKQVTKKPLISPTFFGKLVKRAFPSIKCNRKGPRGHTKQHYTHLQRISMNQEEERAFPTGDEIGLLPDSPSDGSDVGGFMDSPCSPESASKIFLSTGSTGSLSFGENEEMTYLSCLMPGSNGSATMMNPQQHQHQQQPAMVCTAPASPGGTSSRSTSPTSWMFLSNPAQHSDMLADQQPGMELPVSSSSMAAVSSPSSGCLYCVECQQASKAGVAQPALHVTNMPAVDDAAYIKQEPLTWLPEEMTSPASSAESSSVYMAQASSCGTYSAYPSSGLEQLPLYVTMPAGLTNPSSPPSVEIALPLEDDWTAFLMDN</sequence>
<dbReference type="PROSITE" id="PS51526">
    <property type="entry name" value="RFX_DBD"/>
    <property type="match status" value="1"/>
</dbReference>
<dbReference type="RefSeq" id="XP_004367816.1">
    <property type="nucleotide sequence ID" value="XM_004367759.1"/>
</dbReference>
<proteinExistence type="predicted"/>
<dbReference type="InterPro" id="IPR039779">
    <property type="entry name" value="RFX-like"/>
</dbReference>
<accession>L8HL10</accession>
<dbReference type="Pfam" id="PF02257">
    <property type="entry name" value="RFX_DNA_binding"/>
    <property type="match status" value="1"/>
</dbReference>
<dbReference type="GO" id="GO:0000981">
    <property type="term" value="F:DNA-binding transcription factor activity, RNA polymerase II-specific"/>
    <property type="evidence" value="ECO:0007669"/>
    <property type="project" value="TreeGrafter"/>
</dbReference>
<dbReference type="GeneID" id="14926102"/>
<evidence type="ECO:0000259" key="2">
    <source>
        <dbReference type="PROSITE" id="PS51526"/>
    </source>
</evidence>
<evidence type="ECO:0000256" key="1">
    <source>
        <dbReference type="ARBA" id="ARBA00023125"/>
    </source>
</evidence>
<dbReference type="KEGG" id="acan:ACA1_287600"/>
<name>L8HL10_ACACF</name>